<organism evidence="2 3">
    <name type="scientific">Imperialibacter roseus</name>
    <dbReference type="NCBI Taxonomy" id="1324217"/>
    <lineage>
        <taxon>Bacteria</taxon>
        <taxon>Pseudomonadati</taxon>
        <taxon>Bacteroidota</taxon>
        <taxon>Cytophagia</taxon>
        <taxon>Cytophagales</taxon>
        <taxon>Flammeovirgaceae</taxon>
        <taxon>Imperialibacter</taxon>
    </lineage>
</organism>
<sequence length="273" mass="29551">MVQKLLLSVCIVFITLRAVGQAGDYSLGARSAAVGTTSSTLTDQFSLFNNPAGLAQANSPGVFASYENRYRIEDFQVMGAGASIPFGKFTTGVGFYRFGGKLYTEQLVSLKVANKIGFVSLGGGVSYVQYNIPTIGTRGVLVVDLGGIAAINKQWHLGAHIYNLTQSKLVPGTGERVPTVMKLGVSYRPITAFMVNMEVSKDINHKPIARAGMEYFIIPQLALRTGFSTGPFISCFGLGFKPGKFQIDYAFRNDARLGELHQMSVIYAFADKK</sequence>
<feature type="chain" id="PRO_5046684460" description="PorV/PorQ family protein" evidence="1">
    <location>
        <begin position="23"/>
        <end position="273"/>
    </location>
</feature>
<dbReference type="EMBL" id="CP136051">
    <property type="protein sequence ID" value="WOK07569.1"/>
    <property type="molecule type" value="Genomic_DNA"/>
</dbReference>
<evidence type="ECO:0000313" key="3">
    <source>
        <dbReference type="Proteomes" id="UP001302349"/>
    </source>
</evidence>
<keyword evidence="3" id="KW-1185">Reference proteome</keyword>
<name>A0ABZ0IT29_9BACT</name>
<evidence type="ECO:0000313" key="2">
    <source>
        <dbReference type="EMBL" id="WOK07569.1"/>
    </source>
</evidence>
<evidence type="ECO:0008006" key="4">
    <source>
        <dbReference type="Google" id="ProtNLM"/>
    </source>
</evidence>
<gene>
    <name evidence="2" type="ORF">RT717_02900</name>
</gene>
<keyword evidence="1" id="KW-0732">Signal</keyword>
<dbReference type="RefSeq" id="WP_317490243.1">
    <property type="nucleotide sequence ID" value="NZ_CP136051.1"/>
</dbReference>
<feature type="signal peptide" evidence="1">
    <location>
        <begin position="1"/>
        <end position="22"/>
    </location>
</feature>
<dbReference type="SUPFAM" id="SSF56935">
    <property type="entry name" value="Porins"/>
    <property type="match status" value="1"/>
</dbReference>
<dbReference type="Proteomes" id="UP001302349">
    <property type="component" value="Chromosome"/>
</dbReference>
<accession>A0ABZ0IT29</accession>
<evidence type="ECO:0000256" key="1">
    <source>
        <dbReference type="SAM" id="SignalP"/>
    </source>
</evidence>
<protein>
    <recommendedName>
        <fullName evidence="4">PorV/PorQ family protein</fullName>
    </recommendedName>
</protein>
<dbReference type="Gene3D" id="2.40.160.60">
    <property type="entry name" value="Outer membrane protein transport protein (OMPP1/FadL/TodX)"/>
    <property type="match status" value="1"/>
</dbReference>
<proteinExistence type="predicted"/>
<reference evidence="2 3" key="1">
    <citation type="journal article" date="2023" name="Microbiol. Resour. Announc.">
        <title>Complete Genome Sequence of Imperialibacter roseus strain P4T.</title>
        <authorList>
            <person name="Tizabi D.R."/>
            <person name="Bachvaroff T."/>
            <person name="Hill R.T."/>
        </authorList>
    </citation>
    <scope>NUCLEOTIDE SEQUENCE [LARGE SCALE GENOMIC DNA]</scope>
    <source>
        <strain evidence="2 3">P4T</strain>
    </source>
</reference>